<dbReference type="SUPFAM" id="SSF81321">
    <property type="entry name" value="Family A G protein-coupled receptor-like"/>
    <property type="match status" value="1"/>
</dbReference>
<evidence type="ECO:0000313" key="13">
    <source>
        <dbReference type="Proteomes" id="UP001163046"/>
    </source>
</evidence>
<dbReference type="CDD" id="cd00637">
    <property type="entry name" value="7tm_classA_rhodopsin-like"/>
    <property type="match status" value="1"/>
</dbReference>
<sequence length="142" mass="15418">MNSSNNSSTVSPIAVSLHPWFAAFGAEALIIIAGNLITILAFALRKTSKKSKFVLLINLSIADLLVGAIPLPLYLAYLGSLLSYWNIHWGKALEITLFGVDVLLGFASVMTLTVISLERVYATVVPVGYRGLKPEIIGFRLR</sequence>
<comment type="caution">
    <text evidence="12">The sequence shown here is derived from an EMBL/GenBank/DDBJ whole genome shotgun (WGS) entry which is preliminary data.</text>
</comment>
<keyword evidence="2" id="KW-1003">Cell membrane</keyword>
<comment type="subcellular location">
    <subcellularLocation>
        <location evidence="1">Cell membrane</location>
        <topology evidence="1">Multi-pass membrane protein</topology>
    </subcellularLocation>
</comment>
<feature type="transmembrane region" description="Helical" evidence="10">
    <location>
        <begin position="95"/>
        <end position="115"/>
    </location>
</feature>
<evidence type="ECO:0000256" key="2">
    <source>
        <dbReference type="ARBA" id="ARBA00022475"/>
    </source>
</evidence>
<accession>A0A9W9ZRA3</accession>
<evidence type="ECO:0000256" key="5">
    <source>
        <dbReference type="ARBA" id="ARBA00023040"/>
    </source>
</evidence>
<feature type="transmembrane region" description="Helical" evidence="10">
    <location>
        <begin position="20"/>
        <end position="44"/>
    </location>
</feature>
<keyword evidence="3 10" id="KW-0812">Transmembrane</keyword>
<dbReference type="Pfam" id="PF00001">
    <property type="entry name" value="7tm_1"/>
    <property type="match status" value="1"/>
</dbReference>
<evidence type="ECO:0000256" key="8">
    <source>
        <dbReference type="ARBA" id="ARBA00023180"/>
    </source>
</evidence>
<feature type="domain" description="G-protein coupled receptors family 1 profile" evidence="11">
    <location>
        <begin position="34"/>
        <end position="142"/>
    </location>
</feature>
<evidence type="ECO:0000256" key="4">
    <source>
        <dbReference type="ARBA" id="ARBA00022989"/>
    </source>
</evidence>
<reference evidence="12" key="1">
    <citation type="submission" date="2023-01" db="EMBL/GenBank/DDBJ databases">
        <title>Genome assembly of the deep-sea coral Lophelia pertusa.</title>
        <authorList>
            <person name="Herrera S."/>
            <person name="Cordes E."/>
        </authorList>
    </citation>
    <scope>NUCLEOTIDE SEQUENCE</scope>
    <source>
        <strain evidence="12">USNM1676648</strain>
        <tissue evidence="12">Polyp</tissue>
    </source>
</reference>
<dbReference type="GO" id="GO:0004930">
    <property type="term" value="F:G protein-coupled receptor activity"/>
    <property type="evidence" value="ECO:0007669"/>
    <property type="project" value="UniProtKB-KW"/>
</dbReference>
<organism evidence="12 13">
    <name type="scientific">Desmophyllum pertusum</name>
    <dbReference type="NCBI Taxonomy" id="174260"/>
    <lineage>
        <taxon>Eukaryota</taxon>
        <taxon>Metazoa</taxon>
        <taxon>Cnidaria</taxon>
        <taxon>Anthozoa</taxon>
        <taxon>Hexacorallia</taxon>
        <taxon>Scleractinia</taxon>
        <taxon>Caryophylliina</taxon>
        <taxon>Caryophylliidae</taxon>
        <taxon>Desmophyllum</taxon>
    </lineage>
</organism>
<keyword evidence="6 10" id="KW-0472">Membrane</keyword>
<dbReference type="Proteomes" id="UP001163046">
    <property type="component" value="Unassembled WGS sequence"/>
</dbReference>
<proteinExistence type="predicted"/>
<dbReference type="PROSITE" id="PS50262">
    <property type="entry name" value="G_PROTEIN_RECEP_F1_2"/>
    <property type="match status" value="1"/>
</dbReference>
<dbReference type="Gene3D" id="1.20.1070.10">
    <property type="entry name" value="Rhodopsin 7-helix transmembrane proteins"/>
    <property type="match status" value="1"/>
</dbReference>
<evidence type="ECO:0000256" key="10">
    <source>
        <dbReference type="SAM" id="Phobius"/>
    </source>
</evidence>
<keyword evidence="5" id="KW-0297">G-protein coupled receptor</keyword>
<dbReference type="AlphaFoldDB" id="A0A9W9ZRA3"/>
<keyword evidence="4 10" id="KW-1133">Transmembrane helix</keyword>
<dbReference type="OrthoDB" id="5959154at2759"/>
<evidence type="ECO:0000256" key="9">
    <source>
        <dbReference type="ARBA" id="ARBA00023224"/>
    </source>
</evidence>
<feature type="transmembrane region" description="Helical" evidence="10">
    <location>
        <begin position="53"/>
        <end position="75"/>
    </location>
</feature>
<dbReference type="InterPro" id="IPR000276">
    <property type="entry name" value="GPCR_Rhodpsn"/>
</dbReference>
<dbReference type="EMBL" id="MU825880">
    <property type="protein sequence ID" value="KAJ7385478.1"/>
    <property type="molecule type" value="Genomic_DNA"/>
</dbReference>
<gene>
    <name evidence="12" type="ORF">OS493_015048</name>
</gene>
<keyword evidence="13" id="KW-1185">Reference proteome</keyword>
<dbReference type="GO" id="GO:0005886">
    <property type="term" value="C:plasma membrane"/>
    <property type="evidence" value="ECO:0007669"/>
    <property type="project" value="UniProtKB-SubCell"/>
</dbReference>
<keyword evidence="8" id="KW-0325">Glycoprotein</keyword>
<dbReference type="PANTHER" id="PTHR24246">
    <property type="entry name" value="OLFACTORY RECEPTOR AND ADENOSINE RECEPTOR"/>
    <property type="match status" value="1"/>
</dbReference>
<evidence type="ECO:0000256" key="6">
    <source>
        <dbReference type="ARBA" id="ARBA00023136"/>
    </source>
</evidence>
<keyword evidence="9" id="KW-0807">Transducer</keyword>
<evidence type="ECO:0000256" key="1">
    <source>
        <dbReference type="ARBA" id="ARBA00004651"/>
    </source>
</evidence>
<evidence type="ECO:0000259" key="11">
    <source>
        <dbReference type="PROSITE" id="PS50262"/>
    </source>
</evidence>
<evidence type="ECO:0000256" key="3">
    <source>
        <dbReference type="ARBA" id="ARBA00022692"/>
    </source>
</evidence>
<dbReference type="InterPro" id="IPR017452">
    <property type="entry name" value="GPCR_Rhodpsn_7TM"/>
</dbReference>
<evidence type="ECO:0000256" key="7">
    <source>
        <dbReference type="ARBA" id="ARBA00023170"/>
    </source>
</evidence>
<dbReference type="PANTHER" id="PTHR24246:SF27">
    <property type="entry name" value="ADENOSINE RECEPTOR, ISOFORM A"/>
    <property type="match status" value="1"/>
</dbReference>
<dbReference type="PRINTS" id="PR00237">
    <property type="entry name" value="GPCRRHODOPSN"/>
</dbReference>
<name>A0A9W9ZRA3_9CNID</name>
<keyword evidence="7" id="KW-0675">Receptor</keyword>
<evidence type="ECO:0000313" key="12">
    <source>
        <dbReference type="EMBL" id="KAJ7385478.1"/>
    </source>
</evidence>
<protein>
    <recommendedName>
        <fullName evidence="11">G-protein coupled receptors family 1 profile domain-containing protein</fullName>
    </recommendedName>
</protein>